<dbReference type="FunFam" id="3.30.160.60:FF:001509">
    <property type="entry name" value="Zinc finger protein 616"/>
    <property type="match status" value="1"/>
</dbReference>
<dbReference type="Pfam" id="PF13465">
    <property type="entry name" value="zf-H2C2_2"/>
    <property type="match status" value="1"/>
</dbReference>
<proteinExistence type="inferred from homology"/>
<dbReference type="PANTHER" id="PTHR16515:SF57">
    <property type="entry name" value="ZINC FINGER PROTEIN 154-LIKE"/>
    <property type="match status" value="1"/>
</dbReference>
<dbReference type="Proteomes" id="UP000515202">
    <property type="component" value="Unplaced"/>
</dbReference>
<evidence type="ECO:0000256" key="1">
    <source>
        <dbReference type="ARBA" id="ARBA00003767"/>
    </source>
</evidence>
<dbReference type="GO" id="GO:0005634">
    <property type="term" value="C:nucleus"/>
    <property type="evidence" value="ECO:0007669"/>
    <property type="project" value="UniProtKB-SubCell"/>
</dbReference>
<dbReference type="InterPro" id="IPR013087">
    <property type="entry name" value="Znf_C2H2_type"/>
</dbReference>
<evidence type="ECO:0000313" key="18">
    <source>
        <dbReference type="RefSeq" id="XP_023382388.1"/>
    </source>
</evidence>
<dbReference type="FunFam" id="3.30.160.60:FF:000133">
    <property type="entry name" value="Zinc finger protein 347"/>
    <property type="match status" value="1"/>
</dbReference>
<dbReference type="InterPro" id="IPR050331">
    <property type="entry name" value="Zinc_finger"/>
</dbReference>
<dbReference type="FunFam" id="3.30.160.60:FF:000197">
    <property type="entry name" value="Zinc finger protein 606"/>
    <property type="match status" value="1"/>
</dbReference>
<evidence type="ECO:0000256" key="5">
    <source>
        <dbReference type="ARBA" id="ARBA00022737"/>
    </source>
</evidence>
<dbReference type="KEGG" id="pvp:105310208"/>
<feature type="domain" description="C2H2-type" evidence="15">
    <location>
        <begin position="342"/>
        <end position="369"/>
    </location>
</feature>
<keyword evidence="10" id="KW-0804">Transcription</keyword>
<name>A0A6P6C4V8_PTEVA</name>
<keyword evidence="8" id="KW-0805">Transcription regulation</keyword>
<dbReference type="PROSITE" id="PS50157">
    <property type="entry name" value="ZINC_FINGER_C2H2_2"/>
    <property type="match status" value="10"/>
</dbReference>
<keyword evidence="4" id="KW-0479">Metal-binding</keyword>
<feature type="transmembrane region" description="Helical" evidence="14">
    <location>
        <begin position="44"/>
        <end position="66"/>
    </location>
</feature>
<reference evidence="18" key="1">
    <citation type="submission" date="2025-08" db="UniProtKB">
        <authorList>
            <consortium name="RefSeq"/>
        </authorList>
    </citation>
    <scope>IDENTIFICATION</scope>
    <source>
        <tissue evidence="18">Kidney</tissue>
    </source>
</reference>
<protein>
    <submittedName>
        <fullName evidence="18">Zinc finger protein OZF-like</fullName>
    </submittedName>
</protein>
<feature type="domain" description="C2H2-type" evidence="15">
    <location>
        <begin position="314"/>
        <end position="341"/>
    </location>
</feature>
<keyword evidence="9" id="KW-0238">DNA-binding</keyword>
<dbReference type="FunFam" id="3.30.160.60:FF:001498">
    <property type="entry name" value="Zinc finger protein 404"/>
    <property type="match status" value="1"/>
</dbReference>
<comment type="function">
    <text evidence="1">May be involved in transcriptional regulation.</text>
</comment>
<keyword evidence="14" id="KW-0472">Membrane</keyword>
<keyword evidence="6 12" id="KW-0863">Zinc-finger</keyword>
<sequence>MALSQRQLTLSDVFIEFSQEEWECLSPAEQALYREVMLESYRNLLFLGLHASFFLYAGISVSDLYIVSILEQGKAPWTQESELKLAQKPDWWEHIKGVNTDRSPSYVIKKLKPTKTSNTGGVFQTLLFREIREHMHDFVCQQQDDERSSNRIPITHKKHRTDRQEQHGRKHAAGNEPVENRVGLRFQSLLADMRIFQTEGKIDECNLAEKSINNTSFVFPLKKGFSSVQANVSTICGNYSRHPSTLTKDLKACRKNFYKCTECGKEFSVRSSLTSHQLIHTGEKPYKCCECGKAFAVRSRLTTHQVIHTGEKPYKCNKCGKVFSQKSHLACHQRIHTGDKPYKCNACGKVFSARFTLTSHQLIHSGEKPYKCNECGKVFSARFTLTSHQLIHTGEKPYICNECGKVFRYKSYLANHQRIHTGEKPYKCNECGKAFSQKLTLSQHQRIHTGEKPYTCNECGKAFIVRSRLTRHQVIHSGEKPYKCNECGKVFSKKSNHARHQNIHTGERPHKCNECGKVFSQKSHLAYHQRIHTGHKP</sequence>
<dbReference type="FunFam" id="3.30.160.60:FF:000016">
    <property type="entry name" value="zinc finger protein 37 homolog"/>
    <property type="match status" value="1"/>
</dbReference>
<dbReference type="PANTHER" id="PTHR16515">
    <property type="entry name" value="PR DOMAIN ZINC FINGER PROTEIN"/>
    <property type="match status" value="1"/>
</dbReference>
<dbReference type="FunFam" id="3.30.160.60:FF:000052">
    <property type="entry name" value="zinc finger protein 546 isoform X1"/>
    <property type="match status" value="1"/>
</dbReference>
<dbReference type="SUPFAM" id="SSF57667">
    <property type="entry name" value="beta-beta-alpha zinc fingers"/>
    <property type="match status" value="6"/>
</dbReference>
<dbReference type="Pfam" id="PF01352">
    <property type="entry name" value="KRAB"/>
    <property type="match status" value="1"/>
</dbReference>
<feature type="domain" description="C2H2-type" evidence="15">
    <location>
        <begin position="482"/>
        <end position="509"/>
    </location>
</feature>
<dbReference type="GO" id="GO:0045892">
    <property type="term" value="P:negative regulation of DNA-templated transcription"/>
    <property type="evidence" value="ECO:0007669"/>
    <property type="project" value="UniProtKB-ARBA"/>
</dbReference>
<dbReference type="PROSITE" id="PS00028">
    <property type="entry name" value="ZINC_FINGER_C2H2_1"/>
    <property type="match status" value="10"/>
</dbReference>
<feature type="domain" description="C2H2-type" evidence="15">
    <location>
        <begin position="286"/>
        <end position="313"/>
    </location>
</feature>
<keyword evidence="11" id="KW-0539">Nucleus</keyword>
<dbReference type="GeneID" id="105310208"/>
<feature type="domain" description="KRAB" evidence="16">
    <location>
        <begin position="8"/>
        <end position="89"/>
    </location>
</feature>
<dbReference type="InterPro" id="IPR036051">
    <property type="entry name" value="KRAB_dom_sf"/>
</dbReference>
<feature type="region of interest" description="Disordered" evidence="13">
    <location>
        <begin position="142"/>
        <end position="175"/>
    </location>
</feature>
<dbReference type="GO" id="GO:0003677">
    <property type="term" value="F:DNA binding"/>
    <property type="evidence" value="ECO:0007669"/>
    <property type="project" value="UniProtKB-KW"/>
</dbReference>
<feature type="domain" description="C2H2-type" evidence="15">
    <location>
        <begin position="258"/>
        <end position="285"/>
    </location>
</feature>
<dbReference type="SMART" id="SM00349">
    <property type="entry name" value="KRAB"/>
    <property type="match status" value="1"/>
</dbReference>
<dbReference type="FunFam" id="3.30.160.60:FF:002254">
    <property type="entry name" value="Zinc finger protein 540"/>
    <property type="match status" value="1"/>
</dbReference>
<feature type="domain" description="C2H2-type" evidence="15">
    <location>
        <begin position="426"/>
        <end position="453"/>
    </location>
</feature>
<evidence type="ECO:0000256" key="7">
    <source>
        <dbReference type="ARBA" id="ARBA00022833"/>
    </source>
</evidence>
<comment type="similarity">
    <text evidence="3">Belongs to the krueppel C2H2-type zinc-finger protein family.</text>
</comment>
<keyword evidence="5" id="KW-0677">Repeat</keyword>
<feature type="domain" description="C2H2-type" evidence="15">
    <location>
        <begin position="370"/>
        <end position="397"/>
    </location>
</feature>
<dbReference type="FunFam" id="3.30.160.60:FF:002402">
    <property type="entry name" value="Zinc finger protein 347"/>
    <property type="match status" value="1"/>
</dbReference>
<dbReference type="Gene3D" id="3.30.160.60">
    <property type="entry name" value="Classic Zinc Finger"/>
    <property type="match status" value="10"/>
</dbReference>
<feature type="domain" description="C2H2-type" evidence="15">
    <location>
        <begin position="454"/>
        <end position="481"/>
    </location>
</feature>
<evidence type="ECO:0000256" key="3">
    <source>
        <dbReference type="ARBA" id="ARBA00006991"/>
    </source>
</evidence>
<dbReference type="InterPro" id="IPR036236">
    <property type="entry name" value="Znf_C2H2_sf"/>
</dbReference>
<dbReference type="AlphaFoldDB" id="A0A6P6C4V8"/>
<evidence type="ECO:0000313" key="17">
    <source>
        <dbReference type="Proteomes" id="UP000515202"/>
    </source>
</evidence>
<evidence type="ECO:0000256" key="6">
    <source>
        <dbReference type="ARBA" id="ARBA00022771"/>
    </source>
</evidence>
<keyword evidence="7" id="KW-0862">Zinc</keyword>
<gene>
    <name evidence="18" type="primary">LOC105310208</name>
</gene>
<evidence type="ECO:0000256" key="9">
    <source>
        <dbReference type="ARBA" id="ARBA00023125"/>
    </source>
</evidence>
<evidence type="ECO:0000256" key="14">
    <source>
        <dbReference type="SAM" id="Phobius"/>
    </source>
</evidence>
<feature type="domain" description="C2H2-type" evidence="15">
    <location>
        <begin position="398"/>
        <end position="425"/>
    </location>
</feature>
<evidence type="ECO:0000256" key="10">
    <source>
        <dbReference type="ARBA" id="ARBA00023163"/>
    </source>
</evidence>
<evidence type="ECO:0000256" key="8">
    <source>
        <dbReference type="ARBA" id="ARBA00023015"/>
    </source>
</evidence>
<keyword evidence="17" id="KW-1185">Reference proteome</keyword>
<evidence type="ECO:0000259" key="15">
    <source>
        <dbReference type="PROSITE" id="PS50157"/>
    </source>
</evidence>
<dbReference type="GO" id="GO:0008270">
    <property type="term" value="F:zinc ion binding"/>
    <property type="evidence" value="ECO:0007669"/>
    <property type="project" value="UniProtKB-KW"/>
</dbReference>
<keyword evidence="14" id="KW-1133">Transmembrane helix</keyword>
<dbReference type="CDD" id="cd07765">
    <property type="entry name" value="KRAB_A-box"/>
    <property type="match status" value="1"/>
</dbReference>
<evidence type="ECO:0000256" key="2">
    <source>
        <dbReference type="ARBA" id="ARBA00004123"/>
    </source>
</evidence>
<evidence type="ECO:0000256" key="13">
    <source>
        <dbReference type="SAM" id="MobiDB-lite"/>
    </source>
</evidence>
<organism evidence="17 18">
    <name type="scientific">Pteropus vampyrus</name>
    <name type="common">Large flying fox</name>
    <dbReference type="NCBI Taxonomy" id="132908"/>
    <lineage>
        <taxon>Eukaryota</taxon>
        <taxon>Metazoa</taxon>
        <taxon>Chordata</taxon>
        <taxon>Craniata</taxon>
        <taxon>Vertebrata</taxon>
        <taxon>Euteleostomi</taxon>
        <taxon>Mammalia</taxon>
        <taxon>Eutheria</taxon>
        <taxon>Laurasiatheria</taxon>
        <taxon>Chiroptera</taxon>
        <taxon>Yinpterochiroptera</taxon>
        <taxon>Pteropodoidea</taxon>
        <taxon>Pteropodidae</taxon>
        <taxon>Pteropodinae</taxon>
        <taxon>Pteropus</taxon>
    </lineage>
</organism>
<dbReference type="SUPFAM" id="SSF109640">
    <property type="entry name" value="KRAB domain (Kruppel-associated box)"/>
    <property type="match status" value="1"/>
</dbReference>
<evidence type="ECO:0000256" key="12">
    <source>
        <dbReference type="PROSITE-ProRule" id="PRU00042"/>
    </source>
</evidence>
<evidence type="ECO:0000256" key="11">
    <source>
        <dbReference type="ARBA" id="ARBA00023242"/>
    </source>
</evidence>
<feature type="domain" description="C2H2-type" evidence="15">
    <location>
        <begin position="510"/>
        <end position="537"/>
    </location>
</feature>
<dbReference type="PROSITE" id="PS50805">
    <property type="entry name" value="KRAB"/>
    <property type="match status" value="1"/>
</dbReference>
<dbReference type="FunFam" id="3.30.160.60:FF:002343">
    <property type="entry name" value="Zinc finger protein 33A"/>
    <property type="match status" value="1"/>
</dbReference>
<dbReference type="OrthoDB" id="9411774at2759"/>
<dbReference type="Gene3D" id="6.10.140.140">
    <property type="match status" value="1"/>
</dbReference>
<keyword evidence="14" id="KW-0812">Transmembrane</keyword>
<accession>A0A6P6C4V8</accession>
<dbReference type="FunFam" id="3.30.160.60:FF:002090">
    <property type="entry name" value="Zinc finger protein 473"/>
    <property type="match status" value="1"/>
</dbReference>
<dbReference type="InterPro" id="IPR001909">
    <property type="entry name" value="KRAB"/>
</dbReference>
<evidence type="ECO:0000256" key="4">
    <source>
        <dbReference type="ARBA" id="ARBA00022723"/>
    </source>
</evidence>
<dbReference type="SMART" id="SM00355">
    <property type="entry name" value="ZnF_C2H2"/>
    <property type="match status" value="10"/>
</dbReference>
<comment type="subcellular location">
    <subcellularLocation>
        <location evidence="2">Nucleus</location>
    </subcellularLocation>
</comment>
<dbReference type="Pfam" id="PF00096">
    <property type="entry name" value="zf-C2H2"/>
    <property type="match status" value="8"/>
</dbReference>
<dbReference type="FunFam" id="3.30.160.60:FF:004137">
    <property type="match status" value="1"/>
</dbReference>
<dbReference type="RefSeq" id="XP_023382388.1">
    <property type="nucleotide sequence ID" value="XM_023526620.1"/>
</dbReference>
<evidence type="ECO:0000259" key="16">
    <source>
        <dbReference type="PROSITE" id="PS50805"/>
    </source>
</evidence>